<organism evidence="2 3">
    <name type="scientific">Cylicocyclus nassatus</name>
    <name type="common">Nematode worm</name>
    <dbReference type="NCBI Taxonomy" id="53992"/>
    <lineage>
        <taxon>Eukaryota</taxon>
        <taxon>Metazoa</taxon>
        <taxon>Ecdysozoa</taxon>
        <taxon>Nematoda</taxon>
        <taxon>Chromadorea</taxon>
        <taxon>Rhabditida</taxon>
        <taxon>Rhabditina</taxon>
        <taxon>Rhabditomorpha</taxon>
        <taxon>Strongyloidea</taxon>
        <taxon>Strongylidae</taxon>
        <taxon>Cylicocyclus</taxon>
    </lineage>
</organism>
<feature type="non-terminal residue" evidence="2">
    <location>
        <position position="1"/>
    </location>
</feature>
<keyword evidence="3" id="KW-1185">Reference proteome</keyword>
<evidence type="ECO:0000256" key="1">
    <source>
        <dbReference type="SAM" id="SignalP"/>
    </source>
</evidence>
<sequence>MFSQAKSVHSPTDMLLELCLVAVLAQASVLLKRQEMQELFSTIDTAEKAFLRTTAIIEQRTEYGRLVLLLCRRNCPRLRSLIPQWVRDINEDKQYHGNEIIGYHYYTYRKSLPFLDESRIDQFPALVYFIAQTPTYFNGNITSR</sequence>
<proteinExistence type="predicted"/>
<protein>
    <submittedName>
        <fullName evidence="2">Uncharacterized protein</fullName>
    </submittedName>
</protein>
<evidence type="ECO:0000313" key="2">
    <source>
        <dbReference type="EMBL" id="CAJ0609041.1"/>
    </source>
</evidence>
<dbReference type="EMBL" id="CATQJL010000326">
    <property type="protein sequence ID" value="CAJ0609041.1"/>
    <property type="molecule type" value="Genomic_DNA"/>
</dbReference>
<gene>
    <name evidence="2" type="ORF">CYNAS_LOCUS21024</name>
</gene>
<comment type="caution">
    <text evidence="2">The sequence shown here is derived from an EMBL/GenBank/DDBJ whole genome shotgun (WGS) entry which is preliminary data.</text>
</comment>
<keyword evidence="1" id="KW-0732">Signal</keyword>
<accession>A0AA36HES5</accession>
<dbReference type="Proteomes" id="UP001176961">
    <property type="component" value="Unassembled WGS sequence"/>
</dbReference>
<feature type="chain" id="PRO_5041309356" evidence="1">
    <location>
        <begin position="28"/>
        <end position="144"/>
    </location>
</feature>
<name>A0AA36HES5_CYLNA</name>
<reference evidence="2" key="1">
    <citation type="submission" date="2023-07" db="EMBL/GenBank/DDBJ databases">
        <authorList>
            <consortium name="CYATHOMIX"/>
        </authorList>
    </citation>
    <scope>NUCLEOTIDE SEQUENCE</scope>
    <source>
        <strain evidence="2">N/A</strain>
    </source>
</reference>
<feature type="signal peptide" evidence="1">
    <location>
        <begin position="1"/>
        <end position="27"/>
    </location>
</feature>
<evidence type="ECO:0000313" key="3">
    <source>
        <dbReference type="Proteomes" id="UP001176961"/>
    </source>
</evidence>
<dbReference type="AlphaFoldDB" id="A0AA36HES5"/>